<evidence type="ECO:0000313" key="2">
    <source>
        <dbReference type="Proteomes" id="UP000003340"/>
    </source>
</evidence>
<dbReference type="STRING" id="537013.CLOSTMETH_03210"/>
<gene>
    <name evidence="1" type="ORF">CLOSTMETH_03210</name>
</gene>
<dbReference type="HOGENOM" id="CLU_2952211_0_0_9"/>
<accession>C0EHH3</accession>
<evidence type="ECO:0000313" key="1">
    <source>
        <dbReference type="EMBL" id="EEG29097.1"/>
    </source>
</evidence>
<sequence length="59" mass="6793">MRLFPRFHKCFAPTTKFFKELPAKGCGVAWIRQSGTQGEKLFKKRIPTAICGRAELYCK</sequence>
<reference evidence="1 2" key="1">
    <citation type="submission" date="2009-01" db="EMBL/GenBank/DDBJ databases">
        <authorList>
            <person name="Fulton L."/>
            <person name="Clifton S."/>
            <person name="Fulton B."/>
            <person name="Xu J."/>
            <person name="Minx P."/>
            <person name="Pepin K.H."/>
            <person name="Johnson M."/>
            <person name="Bhonagiri V."/>
            <person name="Nash W.E."/>
            <person name="Mardis E.R."/>
            <person name="Wilson R.K."/>
        </authorList>
    </citation>
    <scope>NUCLEOTIDE SEQUENCE [LARGE SCALE GENOMIC DNA]</scope>
    <source>
        <strain evidence="1 2">DSM 5476</strain>
    </source>
</reference>
<protein>
    <submittedName>
        <fullName evidence="1">Uncharacterized protein</fullName>
    </submittedName>
</protein>
<dbReference type="Proteomes" id="UP000003340">
    <property type="component" value="Unassembled WGS sequence"/>
</dbReference>
<reference evidence="1 2" key="2">
    <citation type="submission" date="2009-02" db="EMBL/GenBank/DDBJ databases">
        <title>Draft genome sequence of Clostridium methylpentosum (DSM 5476).</title>
        <authorList>
            <person name="Sudarsanam P."/>
            <person name="Ley R."/>
            <person name="Guruge J."/>
            <person name="Turnbaugh P.J."/>
            <person name="Mahowald M."/>
            <person name="Liep D."/>
            <person name="Gordon J."/>
        </authorList>
    </citation>
    <scope>NUCLEOTIDE SEQUENCE [LARGE SCALE GENOMIC DNA]</scope>
    <source>
        <strain evidence="1 2">DSM 5476</strain>
    </source>
</reference>
<comment type="caution">
    <text evidence="1">The sequence shown here is derived from an EMBL/GenBank/DDBJ whole genome shotgun (WGS) entry which is preliminary data.</text>
</comment>
<dbReference type="EMBL" id="ACEC01000115">
    <property type="protein sequence ID" value="EEG29097.1"/>
    <property type="molecule type" value="Genomic_DNA"/>
</dbReference>
<dbReference type="AlphaFoldDB" id="C0EHH3"/>
<proteinExistence type="predicted"/>
<keyword evidence="2" id="KW-1185">Reference proteome</keyword>
<organism evidence="1 2">
    <name type="scientific">[Clostridium] methylpentosum DSM 5476</name>
    <dbReference type="NCBI Taxonomy" id="537013"/>
    <lineage>
        <taxon>Bacteria</taxon>
        <taxon>Bacillati</taxon>
        <taxon>Bacillota</taxon>
        <taxon>Clostridia</taxon>
        <taxon>Eubacteriales</taxon>
        <taxon>Oscillospiraceae</taxon>
        <taxon>Oscillospiraceae incertae sedis</taxon>
    </lineage>
</organism>
<name>C0EHH3_9FIRM</name>